<name>A0A0F9WKK7_9ZZZZ</name>
<proteinExistence type="predicted"/>
<accession>A0A0F9WKK7</accession>
<dbReference type="AlphaFoldDB" id="A0A0F9WKK7"/>
<reference evidence="2" key="1">
    <citation type="journal article" date="2015" name="Nature">
        <title>Complex archaea that bridge the gap between prokaryotes and eukaryotes.</title>
        <authorList>
            <person name="Spang A."/>
            <person name="Saw J.H."/>
            <person name="Jorgensen S.L."/>
            <person name="Zaremba-Niedzwiedzka K."/>
            <person name="Martijn J."/>
            <person name="Lind A.E."/>
            <person name="van Eijk R."/>
            <person name="Schleper C."/>
            <person name="Guy L."/>
            <person name="Ettema T.J."/>
        </authorList>
    </citation>
    <scope>NUCLEOTIDE SEQUENCE</scope>
</reference>
<feature type="compositionally biased region" description="Basic and acidic residues" evidence="1">
    <location>
        <begin position="138"/>
        <end position="150"/>
    </location>
</feature>
<evidence type="ECO:0000256" key="1">
    <source>
        <dbReference type="SAM" id="MobiDB-lite"/>
    </source>
</evidence>
<gene>
    <name evidence="2" type="ORF">LCGC14_0344990</name>
</gene>
<feature type="region of interest" description="Disordered" evidence="1">
    <location>
        <begin position="138"/>
        <end position="180"/>
    </location>
</feature>
<sequence length="180" mass="20142">MTFPKVTDWSETVYNAGARGFNFLVDFNKEMHRVFPDTTPYIFGKFSESDIGSVTVIGWKHLTGDMFGIENIDDWNSKVGLRFGLNRDASDNVKYGDEYVMLMPRGHRDEVILPARKEANVRAEQAAKEAAIYVHPEDPEKNKMRDRAMELSEATSSTRQVKASGTSGPNLGKDAGSGTW</sequence>
<protein>
    <submittedName>
        <fullName evidence="2">Uncharacterized protein</fullName>
    </submittedName>
</protein>
<comment type="caution">
    <text evidence="2">The sequence shown here is derived from an EMBL/GenBank/DDBJ whole genome shotgun (WGS) entry which is preliminary data.</text>
</comment>
<dbReference type="EMBL" id="LAZR01000254">
    <property type="protein sequence ID" value="KKN79023.1"/>
    <property type="molecule type" value="Genomic_DNA"/>
</dbReference>
<evidence type="ECO:0000313" key="2">
    <source>
        <dbReference type="EMBL" id="KKN79023.1"/>
    </source>
</evidence>
<organism evidence="2">
    <name type="scientific">marine sediment metagenome</name>
    <dbReference type="NCBI Taxonomy" id="412755"/>
    <lineage>
        <taxon>unclassified sequences</taxon>
        <taxon>metagenomes</taxon>
        <taxon>ecological metagenomes</taxon>
    </lineage>
</organism>
<feature type="compositionally biased region" description="Polar residues" evidence="1">
    <location>
        <begin position="153"/>
        <end position="169"/>
    </location>
</feature>